<name>A0A9X3HX68_9VIBR</name>
<proteinExistence type="inferred from homology"/>
<evidence type="ECO:0000256" key="13">
    <source>
        <dbReference type="ARBA" id="ARBA00030948"/>
    </source>
</evidence>
<keyword evidence="8" id="KW-0442">Lipid degradation</keyword>
<dbReference type="SUPFAM" id="SSF158855">
    <property type="entry name" value="Lipase chaperone-like"/>
    <property type="match status" value="1"/>
</dbReference>
<keyword evidence="18" id="KW-1185">Reference proteome</keyword>
<dbReference type="GO" id="GO:0016042">
    <property type="term" value="P:lipid catabolic process"/>
    <property type="evidence" value="ECO:0007669"/>
    <property type="project" value="UniProtKB-KW"/>
</dbReference>
<sequence length="290" mass="33490">MRRLLEVKVLIAVISVVTMAIAAWSTLTDAPASLLQAPSQRGTVIDHASERDTFEYFISALDQENKTIITQRFERYNQQLPNSEQLEFELFEKYMRYKAALANLERSGESTTDLHALHEQMLLIQKQFFTDTEQERLFGEENLLRQLALTKKVIQASAQSGEEFQQRWQSELEQLSPKLQKSFYNASVLTALNDTNSMEEQNQFIAREALVGSEATQRLVILDEKRAAFDRQVQSYLVARADILNNESFDENERQLEIQALRKPLFDSNQLRRIEALERIHDQQTGGNDN</sequence>
<evidence type="ECO:0000256" key="5">
    <source>
        <dbReference type="ARBA" id="ARBA00022475"/>
    </source>
</evidence>
<dbReference type="Proteomes" id="UP001155587">
    <property type="component" value="Unassembled WGS sequence"/>
</dbReference>
<evidence type="ECO:0000313" key="17">
    <source>
        <dbReference type="EMBL" id="MCW8346943.1"/>
    </source>
</evidence>
<dbReference type="InterPro" id="IPR004961">
    <property type="entry name" value="Lipase_chaperone"/>
</dbReference>
<keyword evidence="9 16" id="KW-1133">Transmembrane helix</keyword>
<evidence type="ECO:0000313" key="18">
    <source>
        <dbReference type="Proteomes" id="UP001155587"/>
    </source>
</evidence>
<keyword evidence="11 16" id="KW-0472">Membrane</keyword>
<comment type="function">
    <text evidence="1">May be involved in the folding of the extracellular lipase during its passage through the periplasm.</text>
</comment>
<comment type="subcellular location">
    <subcellularLocation>
        <location evidence="2">Cell inner membrane</location>
        <topology evidence="2">Single-pass membrane protein</topology>
        <orientation evidence="2">Periplasmic side</orientation>
    </subcellularLocation>
</comment>
<protein>
    <recommendedName>
        <fullName evidence="4">Lipase chaperone</fullName>
    </recommendedName>
    <alternativeName>
        <fullName evidence="15">Lipase foldase</fullName>
    </alternativeName>
    <alternativeName>
        <fullName evidence="13">Lipase helper protein</fullName>
    </alternativeName>
    <alternativeName>
        <fullName evidence="14">Lipase modulator</fullName>
    </alternativeName>
</protein>
<keyword evidence="12" id="KW-0143">Chaperone</keyword>
<evidence type="ECO:0000256" key="7">
    <source>
        <dbReference type="ARBA" id="ARBA00022692"/>
    </source>
</evidence>
<evidence type="ECO:0000256" key="6">
    <source>
        <dbReference type="ARBA" id="ARBA00022519"/>
    </source>
</evidence>
<keyword evidence="10" id="KW-0443">Lipid metabolism</keyword>
<evidence type="ECO:0000256" key="3">
    <source>
        <dbReference type="ARBA" id="ARBA00010358"/>
    </source>
</evidence>
<dbReference type="EMBL" id="JAKRRY010000016">
    <property type="protein sequence ID" value="MCW8346943.1"/>
    <property type="molecule type" value="Genomic_DNA"/>
</dbReference>
<evidence type="ECO:0000256" key="11">
    <source>
        <dbReference type="ARBA" id="ARBA00023136"/>
    </source>
</evidence>
<evidence type="ECO:0000256" key="9">
    <source>
        <dbReference type="ARBA" id="ARBA00022989"/>
    </source>
</evidence>
<evidence type="ECO:0000256" key="8">
    <source>
        <dbReference type="ARBA" id="ARBA00022963"/>
    </source>
</evidence>
<keyword evidence="5" id="KW-1003">Cell membrane</keyword>
<evidence type="ECO:0000256" key="12">
    <source>
        <dbReference type="ARBA" id="ARBA00023186"/>
    </source>
</evidence>
<evidence type="ECO:0000256" key="10">
    <source>
        <dbReference type="ARBA" id="ARBA00023098"/>
    </source>
</evidence>
<dbReference type="GO" id="GO:0051082">
    <property type="term" value="F:unfolded protein binding"/>
    <property type="evidence" value="ECO:0007669"/>
    <property type="project" value="InterPro"/>
</dbReference>
<dbReference type="AlphaFoldDB" id="A0A9X3HX68"/>
<gene>
    <name evidence="17" type="ORF">MD535_13140</name>
</gene>
<organism evidence="17 18">
    <name type="scientific">Vibrio qingdaonensis</name>
    <dbReference type="NCBI Taxonomy" id="2829491"/>
    <lineage>
        <taxon>Bacteria</taxon>
        <taxon>Pseudomonadati</taxon>
        <taxon>Pseudomonadota</taxon>
        <taxon>Gammaproteobacteria</taxon>
        <taxon>Vibrionales</taxon>
        <taxon>Vibrionaceae</taxon>
        <taxon>Vibrio</taxon>
    </lineage>
</organism>
<accession>A0A9X3HX68</accession>
<reference evidence="17" key="1">
    <citation type="submission" date="2022-02" db="EMBL/GenBank/DDBJ databases">
        <title>Vibrio sp. nov, a new bacterium isolated from seawater.</title>
        <authorList>
            <person name="Yuan Y."/>
        </authorList>
    </citation>
    <scope>NUCLEOTIDE SEQUENCE</scope>
    <source>
        <strain evidence="17">ZSDZ65</strain>
    </source>
</reference>
<dbReference type="GO" id="GO:0005886">
    <property type="term" value="C:plasma membrane"/>
    <property type="evidence" value="ECO:0007669"/>
    <property type="project" value="UniProtKB-SubCell"/>
</dbReference>
<evidence type="ECO:0000256" key="14">
    <source>
        <dbReference type="ARBA" id="ARBA00031542"/>
    </source>
</evidence>
<comment type="similarity">
    <text evidence="3">Belongs to the lipase chaperone family.</text>
</comment>
<comment type="caution">
    <text evidence="17">The sequence shown here is derived from an EMBL/GenBank/DDBJ whole genome shotgun (WGS) entry which is preliminary data.</text>
</comment>
<dbReference type="RefSeq" id="WP_265675519.1">
    <property type="nucleotide sequence ID" value="NZ_JAKRRY010000016.1"/>
</dbReference>
<evidence type="ECO:0000256" key="4">
    <source>
        <dbReference type="ARBA" id="ARBA00019692"/>
    </source>
</evidence>
<evidence type="ECO:0000256" key="2">
    <source>
        <dbReference type="ARBA" id="ARBA00004383"/>
    </source>
</evidence>
<keyword evidence="7 16" id="KW-0812">Transmembrane</keyword>
<dbReference type="GO" id="GO:0006457">
    <property type="term" value="P:protein folding"/>
    <property type="evidence" value="ECO:0007669"/>
    <property type="project" value="InterPro"/>
</dbReference>
<feature type="transmembrane region" description="Helical" evidence="16">
    <location>
        <begin position="7"/>
        <end position="27"/>
    </location>
</feature>
<evidence type="ECO:0000256" key="1">
    <source>
        <dbReference type="ARBA" id="ARBA00003280"/>
    </source>
</evidence>
<evidence type="ECO:0000256" key="15">
    <source>
        <dbReference type="ARBA" id="ARBA00033028"/>
    </source>
</evidence>
<dbReference type="Pfam" id="PF03280">
    <property type="entry name" value="Lipase_chap"/>
    <property type="match status" value="1"/>
</dbReference>
<evidence type="ECO:0000256" key="16">
    <source>
        <dbReference type="SAM" id="Phobius"/>
    </source>
</evidence>
<keyword evidence="6" id="KW-0997">Cell inner membrane</keyword>